<dbReference type="EMBL" id="WJQU01000004">
    <property type="protein sequence ID" value="KAJ6635952.1"/>
    <property type="molecule type" value="Genomic_DNA"/>
</dbReference>
<keyword evidence="2" id="KW-1185">Reference proteome</keyword>
<proteinExistence type="predicted"/>
<protein>
    <submittedName>
        <fullName evidence="1">Uncharacterized protein</fullName>
    </submittedName>
</protein>
<dbReference type="AlphaFoldDB" id="A0A9Q0RXB1"/>
<dbReference type="Proteomes" id="UP001151699">
    <property type="component" value="Chromosome C"/>
</dbReference>
<evidence type="ECO:0000313" key="1">
    <source>
        <dbReference type="EMBL" id="KAJ6635952.1"/>
    </source>
</evidence>
<organism evidence="1 2">
    <name type="scientific">Pseudolycoriella hygida</name>
    <dbReference type="NCBI Taxonomy" id="35572"/>
    <lineage>
        <taxon>Eukaryota</taxon>
        <taxon>Metazoa</taxon>
        <taxon>Ecdysozoa</taxon>
        <taxon>Arthropoda</taxon>
        <taxon>Hexapoda</taxon>
        <taxon>Insecta</taxon>
        <taxon>Pterygota</taxon>
        <taxon>Neoptera</taxon>
        <taxon>Endopterygota</taxon>
        <taxon>Diptera</taxon>
        <taxon>Nematocera</taxon>
        <taxon>Sciaroidea</taxon>
        <taxon>Sciaridae</taxon>
        <taxon>Pseudolycoriella</taxon>
    </lineage>
</organism>
<evidence type="ECO:0000313" key="2">
    <source>
        <dbReference type="Proteomes" id="UP001151699"/>
    </source>
</evidence>
<reference evidence="1" key="1">
    <citation type="submission" date="2022-07" db="EMBL/GenBank/DDBJ databases">
        <authorList>
            <person name="Trinca V."/>
            <person name="Uliana J.V.C."/>
            <person name="Torres T.T."/>
            <person name="Ward R.J."/>
            <person name="Monesi N."/>
        </authorList>
    </citation>
    <scope>NUCLEOTIDE SEQUENCE</scope>
    <source>
        <strain evidence="1">HSMRA1968</strain>
        <tissue evidence="1">Whole embryos</tissue>
    </source>
</reference>
<name>A0A9Q0RXB1_9DIPT</name>
<comment type="caution">
    <text evidence="1">The sequence shown here is derived from an EMBL/GenBank/DDBJ whole genome shotgun (WGS) entry which is preliminary data.</text>
</comment>
<gene>
    <name evidence="1" type="ORF">Bhyg_14538</name>
</gene>
<sequence length="172" mass="19916">METKFSNSPQLFNICKNLMEFEKLRSLWFFHSTDLTSNSIIITTRPPRLPFTFIHVHKSIVNALVASIYKLASLSLDLLVLEYGQNRKRSRELKYTPTTNFLKLIIKQILELGFNEIAITHYFDINRTACALDNKNDYRNIHHTLLSYAEVTCGTAFPYAGMLRSRLTLNPL</sequence>
<accession>A0A9Q0RXB1</accession>